<dbReference type="Pfam" id="PF12697">
    <property type="entry name" value="Abhydrolase_6"/>
    <property type="match status" value="1"/>
</dbReference>
<name>A0A2U2BMS9_ALCFA</name>
<evidence type="ECO:0000313" key="2">
    <source>
        <dbReference type="EMBL" id="PWE15324.1"/>
    </source>
</evidence>
<dbReference type="STRING" id="511.UZ73_04015"/>
<evidence type="ECO:0000313" key="3">
    <source>
        <dbReference type="Proteomes" id="UP000245216"/>
    </source>
</evidence>
<evidence type="ECO:0000259" key="1">
    <source>
        <dbReference type="Pfam" id="PF12697"/>
    </source>
</evidence>
<dbReference type="Gene3D" id="3.40.50.1820">
    <property type="entry name" value="alpha/beta hydrolase"/>
    <property type="match status" value="1"/>
</dbReference>
<dbReference type="EMBL" id="QEXO01000001">
    <property type="protein sequence ID" value="PWE15324.1"/>
    <property type="molecule type" value="Genomic_DNA"/>
</dbReference>
<comment type="caution">
    <text evidence="2">The sequence shown here is derived from an EMBL/GenBank/DDBJ whole genome shotgun (WGS) entry which is preliminary data.</text>
</comment>
<dbReference type="PANTHER" id="PTHR43433">
    <property type="entry name" value="HYDROLASE, ALPHA/BETA FOLD FAMILY PROTEIN"/>
    <property type="match status" value="1"/>
</dbReference>
<dbReference type="GO" id="GO:0016787">
    <property type="term" value="F:hydrolase activity"/>
    <property type="evidence" value="ECO:0007669"/>
    <property type="project" value="UniProtKB-KW"/>
</dbReference>
<proteinExistence type="predicted"/>
<accession>A0A2U2BMS9</accession>
<feature type="domain" description="AB hydrolase-1" evidence="1">
    <location>
        <begin position="12"/>
        <end position="225"/>
    </location>
</feature>
<reference evidence="2 3" key="2">
    <citation type="submission" date="2018-05" db="EMBL/GenBank/DDBJ databases">
        <authorList>
            <person name="Lanie J.A."/>
            <person name="Ng W.-L."/>
            <person name="Kazmierczak K.M."/>
            <person name="Andrzejewski T.M."/>
            <person name="Davidsen T.M."/>
            <person name="Wayne K.J."/>
            <person name="Tettelin H."/>
            <person name="Glass J.I."/>
            <person name="Rusch D."/>
            <person name="Podicherti R."/>
            <person name="Tsui H.-C.T."/>
            <person name="Winkler M.E."/>
        </authorList>
    </citation>
    <scope>NUCLEOTIDE SEQUENCE [LARGE SCALE GENOMIC DNA]</scope>
    <source>
        <strain evidence="2 3">YBY</strain>
    </source>
</reference>
<reference evidence="2 3" key="1">
    <citation type="submission" date="2018-05" db="EMBL/GenBank/DDBJ databases">
        <title>Genome Sequence of an Efficient Indole-Degrading Bacterium, Alcaligenes sp.YBY.</title>
        <authorList>
            <person name="Yang B."/>
        </authorList>
    </citation>
    <scope>NUCLEOTIDE SEQUENCE [LARGE SCALE GENOMIC DNA]</scope>
    <source>
        <strain evidence="2 3">YBY</strain>
    </source>
</reference>
<protein>
    <submittedName>
        <fullName evidence="2">Alpha/beta hydrolase</fullName>
    </submittedName>
</protein>
<sequence>MSIACDSRQAAIIAVHGIQGTHRSWLPVAQASSGLMSWHTPDLRGRGKAFHGSSQEDYGLDGFVHDLRASIQVLPEHMPYVLAGWSLGVSIVLQTCLTLLHEQAPLPQALVLLSGTASLNQTQWFKAQDTPALLQEIAEREQRLGLLEAAGHQDVAWTWLANRHHDLYAQLPRISLPCLIIHGEQDQDCPIEHARLLAQALPQATLHSLPDAGHSILGSHTELIASLIDPFCSLHTARTSV</sequence>
<dbReference type="PANTHER" id="PTHR43433:SF1">
    <property type="entry name" value="BLL5160 PROTEIN"/>
    <property type="match status" value="1"/>
</dbReference>
<dbReference type="Proteomes" id="UP000245216">
    <property type="component" value="Unassembled WGS sequence"/>
</dbReference>
<organism evidence="2 3">
    <name type="scientific">Alcaligenes faecalis</name>
    <dbReference type="NCBI Taxonomy" id="511"/>
    <lineage>
        <taxon>Bacteria</taxon>
        <taxon>Pseudomonadati</taxon>
        <taxon>Pseudomonadota</taxon>
        <taxon>Betaproteobacteria</taxon>
        <taxon>Burkholderiales</taxon>
        <taxon>Alcaligenaceae</taxon>
        <taxon>Alcaligenes</taxon>
    </lineage>
</organism>
<dbReference type="InterPro" id="IPR000073">
    <property type="entry name" value="AB_hydrolase_1"/>
</dbReference>
<dbReference type="AlphaFoldDB" id="A0A2U2BMS9"/>
<dbReference type="RefSeq" id="WP_109088210.1">
    <property type="nucleotide sequence ID" value="NZ_QEXO01000001.1"/>
</dbReference>
<dbReference type="InterPro" id="IPR029058">
    <property type="entry name" value="AB_hydrolase_fold"/>
</dbReference>
<gene>
    <name evidence="2" type="ORF">DF183_00865</name>
</gene>
<dbReference type="InterPro" id="IPR050471">
    <property type="entry name" value="AB_hydrolase"/>
</dbReference>
<keyword evidence="2" id="KW-0378">Hydrolase</keyword>
<dbReference type="SUPFAM" id="SSF53474">
    <property type="entry name" value="alpha/beta-Hydrolases"/>
    <property type="match status" value="1"/>
</dbReference>